<dbReference type="GO" id="GO:0015020">
    <property type="term" value="F:glucuronosyltransferase activity"/>
    <property type="evidence" value="ECO:0007669"/>
    <property type="project" value="UniProtKB-ARBA"/>
</dbReference>
<dbReference type="Gene3D" id="3.90.550.10">
    <property type="entry name" value="Spore Coat Polysaccharide Biosynthesis Protein SpsA, Chain A"/>
    <property type="match status" value="1"/>
</dbReference>
<comment type="pathway">
    <text evidence="4">Protein modification; protein glycosylation.</text>
</comment>
<evidence type="ECO:0000256" key="1">
    <source>
        <dbReference type="ARBA" id="ARBA00001936"/>
    </source>
</evidence>
<evidence type="ECO:0000256" key="2">
    <source>
        <dbReference type="ARBA" id="ARBA00004323"/>
    </source>
</evidence>
<dbReference type="GO" id="GO:0015012">
    <property type="term" value="P:heparan sulfate proteoglycan biosynthetic process"/>
    <property type="evidence" value="ECO:0007669"/>
    <property type="project" value="UniProtKB-ARBA"/>
</dbReference>
<evidence type="ECO:0000259" key="22">
    <source>
        <dbReference type="Pfam" id="PF09258"/>
    </source>
</evidence>
<comment type="cofactor">
    <cofactor evidence="1">
        <name>Mn(2+)</name>
        <dbReference type="ChEBI" id="CHEBI:29035"/>
    </cofactor>
</comment>
<evidence type="ECO:0000256" key="13">
    <source>
        <dbReference type="ARBA" id="ARBA00022989"/>
    </source>
</evidence>
<dbReference type="GO" id="GO:0000139">
    <property type="term" value="C:Golgi membrane"/>
    <property type="evidence" value="ECO:0007669"/>
    <property type="project" value="UniProtKB-SubCell"/>
</dbReference>
<evidence type="ECO:0000256" key="19">
    <source>
        <dbReference type="ARBA" id="ARBA00069568"/>
    </source>
</evidence>
<dbReference type="Gene3D" id="2.130.10.10">
    <property type="entry name" value="YVTN repeat-like/Quinoprotein amine dehydrogenase"/>
    <property type="match status" value="1"/>
</dbReference>
<dbReference type="GO" id="GO:0050508">
    <property type="term" value="F:glucuronosyl-N-acetylglucosaminyl-proteoglycan 4-alpha-N-acetylglucosaminyltransferase activity"/>
    <property type="evidence" value="ECO:0007669"/>
    <property type="project" value="UniProtKB-EC"/>
</dbReference>
<keyword evidence="11" id="KW-0256">Endoplasmic reticulum</keyword>
<comment type="subcellular location">
    <subcellularLocation>
        <location evidence="3">Endoplasmic reticulum membrane</location>
        <topology evidence="3">Single-pass type II membrane protein</topology>
    </subcellularLocation>
    <subcellularLocation>
        <location evidence="2">Golgi apparatus membrane</location>
        <topology evidence="2">Single-pass type II membrane protein</topology>
    </subcellularLocation>
</comment>
<keyword evidence="13 20" id="KW-1133">Transmembrane helix</keyword>
<dbReference type="InterPro" id="IPR015943">
    <property type="entry name" value="WD40/YVTN_repeat-like_dom_sf"/>
</dbReference>
<keyword evidence="8" id="KW-0808">Transferase</keyword>
<dbReference type="InterPro" id="IPR004263">
    <property type="entry name" value="Exostosin"/>
</dbReference>
<reference evidence="23" key="1">
    <citation type="submission" date="2021-03" db="EMBL/GenBank/DDBJ databases">
        <title>Chromosome level genome of the anhydrobiotic midge Polypedilum vanderplanki.</title>
        <authorList>
            <person name="Yoshida Y."/>
            <person name="Kikawada T."/>
            <person name="Gusev O."/>
        </authorList>
    </citation>
    <scope>NUCLEOTIDE SEQUENCE</scope>
    <source>
        <strain evidence="23">NIAS01</strain>
        <tissue evidence="23">Whole body or cell culture</tissue>
    </source>
</reference>
<feature type="domain" description="Exostosin GT47" evidence="21">
    <location>
        <begin position="82"/>
        <end position="370"/>
    </location>
</feature>
<organism evidence="23 24">
    <name type="scientific">Polypedilum vanderplanki</name>
    <name type="common">Sleeping chironomid midge</name>
    <dbReference type="NCBI Taxonomy" id="319348"/>
    <lineage>
        <taxon>Eukaryota</taxon>
        <taxon>Metazoa</taxon>
        <taxon>Ecdysozoa</taxon>
        <taxon>Arthropoda</taxon>
        <taxon>Hexapoda</taxon>
        <taxon>Insecta</taxon>
        <taxon>Pterygota</taxon>
        <taxon>Neoptera</taxon>
        <taxon>Endopterygota</taxon>
        <taxon>Diptera</taxon>
        <taxon>Nematocera</taxon>
        <taxon>Chironomoidea</taxon>
        <taxon>Chironomidae</taxon>
        <taxon>Chironominae</taxon>
        <taxon>Polypedilum</taxon>
        <taxon>Polypedilum</taxon>
    </lineage>
</organism>
<dbReference type="SUPFAM" id="SSF50978">
    <property type="entry name" value="WD40 repeat-like"/>
    <property type="match status" value="1"/>
</dbReference>
<evidence type="ECO:0000256" key="5">
    <source>
        <dbReference type="ARBA" id="ARBA00010271"/>
    </source>
</evidence>
<dbReference type="InterPro" id="IPR015338">
    <property type="entry name" value="GT64_dom"/>
</dbReference>
<comment type="similarity">
    <text evidence="5">Belongs to the glycosyltransferase 47 family.</text>
</comment>
<evidence type="ECO:0000256" key="6">
    <source>
        <dbReference type="ARBA" id="ARBA00012194"/>
    </source>
</evidence>
<evidence type="ECO:0000256" key="17">
    <source>
        <dbReference type="ARBA" id="ARBA00023180"/>
    </source>
</evidence>
<evidence type="ECO:0000313" key="23">
    <source>
        <dbReference type="EMBL" id="KAG5681385.1"/>
    </source>
</evidence>
<dbReference type="SMART" id="SM00320">
    <property type="entry name" value="WD40"/>
    <property type="match status" value="5"/>
</dbReference>
<protein>
    <recommendedName>
        <fullName evidence="19">Exostosin-2</fullName>
        <ecNumber evidence="6">2.4.1.224</ecNumber>
    </recommendedName>
</protein>
<dbReference type="Pfam" id="PF09258">
    <property type="entry name" value="Glyco_transf_64"/>
    <property type="match status" value="1"/>
</dbReference>
<dbReference type="FunFam" id="3.90.550.10:FF:000035">
    <property type="entry name" value="Putative Exostosin-2"/>
    <property type="match status" value="1"/>
</dbReference>
<dbReference type="SUPFAM" id="SSF53448">
    <property type="entry name" value="Nucleotide-diphospho-sugar transferases"/>
    <property type="match status" value="1"/>
</dbReference>
<proteinExistence type="inferred from homology"/>
<keyword evidence="24" id="KW-1185">Reference proteome</keyword>
<evidence type="ECO:0000256" key="7">
    <source>
        <dbReference type="ARBA" id="ARBA00022676"/>
    </source>
</evidence>
<evidence type="ECO:0000256" key="16">
    <source>
        <dbReference type="ARBA" id="ARBA00023157"/>
    </source>
</evidence>
<dbReference type="PANTHER" id="PTHR48261:SF5">
    <property type="entry name" value="EXOSTOSIN GLYCOSYLTRANSFERASE 2"/>
    <property type="match status" value="1"/>
</dbReference>
<dbReference type="Pfam" id="PF03016">
    <property type="entry name" value="Exostosin_GT47"/>
    <property type="match status" value="1"/>
</dbReference>
<dbReference type="InterPro" id="IPR040911">
    <property type="entry name" value="Exostosin_GT47"/>
</dbReference>
<dbReference type="PANTHER" id="PTHR48261">
    <property type="entry name" value="ACETYLGLUCOSAMINYLTRANSFERASE"/>
    <property type="match status" value="1"/>
</dbReference>
<comment type="caution">
    <text evidence="23">The sequence shown here is derived from an EMBL/GenBank/DDBJ whole genome shotgun (WGS) entry which is preliminary data.</text>
</comment>
<dbReference type="InterPro" id="IPR029044">
    <property type="entry name" value="Nucleotide-diphossugar_trans"/>
</dbReference>
<dbReference type="GO" id="GO:0005789">
    <property type="term" value="C:endoplasmic reticulum membrane"/>
    <property type="evidence" value="ECO:0007669"/>
    <property type="project" value="UniProtKB-SubCell"/>
</dbReference>
<keyword evidence="12" id="KW-0735">Signal-anchor</keyword>
<evidence type="ECO:0000256" key="3">
    <source>
        <dbReference type="ARBA" id="ARBA00004648"/>
    </source>
</evidence>
<evidence type="ECO:0000256" key="20">
    <source>
        <dbReference type="SAM" id="Phobius"/>
    </source>
</evidence>
<dbReference type="AlphaFoldDB" id="A0A9J6CGR8"/>
<keyword evidence="9 20" id="KW-0812">Transmembrane</keyword>
<dbReference type="EMBL" id="JADBJN010000001">
    <property type="protein sequence ID" value="KAG5681385.1"/>
    <property type="molecule type" value="Genomic_DNA"/>
</dbReference>
<evidence type="ECO:0000256" key="14">
    <source>
        <dbReference type="ARBA" id="ARBA00023034"/>
    </source>
</evidence>
<dbReference type="InterPro" id="IPR036322">
    <property type="entry name" value="WD40_repeat_dom_sf"/>
</dbReference>
<accession>A0A9J6CGR8</accession>
<keyword evidence="10" id="KW-0479">Metal-binding</keyword>
<keyword evidence="15 20" id="KW-0472">Membrane</keyword>
<evidence type="ECO:0000256" key="8">
    <source>
        <dbReference type="ARBA" id="ARBA00022679"/>
    </source>
</evidence>
<name>A0A9J6CGR8_POLVA</name>
<keyword evidence="7" id="KW-0328">Glycosyltransferase</keyword>
<evidence type="ECO:0000259" key="21">
    <source>
        <dbReference type="Pfam" id="PF03016"/>
    </source>
</evidence>
<evidence type="ECO:0000256" key="15">
    <source>
        <dbReference type="ARBA" id="ARBA00023136"/>
    </source>
</evidence>
<evidence type="ECO:0000256" key="18">
    <source>
        <dbReference type="ARBA" id="ARBA00023211"/>
    </source>
</evidence>
<feature type="domain" description="Glycosyl transferase 64" evidence="22">
    <location>
        <begin position="445"/>
        <end position="690"/>
    </location>
</feature>
<evidence type="ECO:0000256" key="4">
    <source>
        <dbReference type="ARBA" id="ARBA00004922"/>
    </source>
</evidence>
<evidence type="ECO:0000256" key="12">
    <source>
        <dbReference type="ARBA" id="ARBA00022968"/>
    </source>
</evidence>
<evidence type="ECO:0000256" key="11">
    <source>
        <dbReference type="ARBA" id="ARBA00022824"/>
    </source>
</evidence>
<evidence type="ECO:0000256" key="9">
    <source>
        <dbReference type="ARBA" id="ARBA00022692"/>
    </source>
</evidence>
<keyword evidence="14" id="KW-0333">Golgi apparatus</keyword>
<dbReference type="InterPro" id="IPR001680">
    <property type="entry name" value="WD40_rpt"/>
</dbReference>
<dbReference type="EC" id="2.4.1.224" evidence="6"/>
<sequence>MKDKNSAIKVFLSDKVGISGGLVLGFIALVFIFNSQLKHPEVFNLNTYNHVRFDKLSELSRTRNPNCTIFDCFNVYRCGSHQNKISIYIYPLTEYSDDNKKSKTFITKEFYQILKAIIKSPYYTSNPQEACLFVPSIDLLNQNLIDKSLVEKALASLNYWNNGRNHILFNMLPGEAPNYSTVFDVKSGDAIIAGAGFNTQTYRYGFDFSIPFYSPLLDNYVKKTGDKTTKNYFLISPQLNMYDYHRRLMQEIVLEDSNNNILLLQKCTQEIFEDKISSNLELIDHDMRCSFPALTALEYPEILEQGIFCLVIRGVRLAQPSLLESLATGCIPVIVADNIILPFSEIIDWTLASISVREADLHSISSVLKAVSQTRIEELQRQGRFLYEKYFKNIETIVHSMLEELNDRVFPHLSLDYNNWNIENLPNSAQNPLFLPLMGSKSLGFTAVILTYDRVESLFTLIQKLSFVPSLQKILVIWNNQKKQPPPMSSFPKITKPIKIIQTKANKLSNRFYPYPEIETEAVLTIDDDITMLTSDELDFGFEVWREFPDRIVGFPSRTHVFENNEYKYESEWTNSLSMVLTGVAFHHKYWNYAYTTSMPGNIKEYVDEHMNCEDIAMNFLVSNRTGKGPIKVTPRKKFKCHSRQCTNAEMLSSDQGHMIERSECINYFTKIYGVMPLKTVEYRADPVLFLDNFPEKLKRFNDVENPTLSSIGINHVEGGWPKDINRLDEEQTARYRKKQEKDESYVTQMKGLIKSCENAIYQNNAVNLYETYFEDMEQIDLKEEYSSKTLNMFRDRTNRNIRKIAWNPDDSTKFTTAHCGNQTYFDYLNDESNTMHIWDIEYTKKPIRTFDNHAQSLCFEYNPKEHSTLVTGMITGQIAIYDTRQNTQFPQTVSYRENSHKDQVNAVTFYCSKSNMEFFSGSSSGEIYWWDSRMIENGPIEVLVLQPEVMQDSIAKKEEKAFGVVALEYESTIPTKYIVGTDHGVVYICNKRFKTPADRIYSKVQCYNGVVSAVQRNPSFLKFFLSVGDFQAKLWCEELKEQPIFWTKEYSSELTFGCWNAIRCSSFYLCRMDGVFDAWDIIHRSDRPVLSTKISDHTLLTCSPHKEGKLILVGTSGGDIHLLQLSENLATTTVNDRPHMAVVLDRETRREKLLENKQREVKLKEKEKEREQIRMKLGLPDPEEVEMALANDLAKQAEVNFHLQIEQLKLHC</sequence>
<evidence type="ECO:0000313" key="24">
    <source>
        <dbReference type="Proteomes" id="UP001107558"/>
    </source>
</evidence>
<keyword evidence="16" id="KW-1015">Disulfide bond</keyword>
<evidence type="ECO:0000256" key="10">
    <source>
        <dbReference type="ARBA" id="ARBA00022723"/>
    </source>
</evidence>
<dbReference type="GO" id="GO:0046872">
    <property type="term" value="F:metal ion binding"/>
    <property type="evidence" value="ECO:0007669"/>
    <property type="project" value="UniProtKB-KW"/>
</dbReference>
<gene>
    <name evidence="23" type="ORF">PVAND_010827</name>
</gene>
<dbReference type="Proteomes" id="UP001107558">
    <property type="component" value="Chromosome 1"/>
</dbReference>
<keyword evidence="18" id="KW-0464">Manganese</keyword>
<keyword evidence="17" id="KW-0325">Glycoprotein</keyword>
<feature type="transmembrane region" description="Helical" evidence="20">
    <location>
        <begin position="12"/>
        <end position="33"/>
    </location>
</feature>
<dbReference type="OrthoDB" id="5954868at2759"/>